<dbReference type="SUPFAM" id="SSF55961">
    <property type="entry name" value="Bet v1-like"/>
    <property type="match status" value="1"/>
</dbReference>
<proteinExistence type="predicted"/>
<reference evidence="8 9" key="2">
    <citation type="journal article" date="2010" name="Stand. Genomic Sci.">
        <title>Complete genome sequence of Desulfohalobium retbaense type strain (HR(100)).</title>
        <authorList>
            <person name="Spring S."/>
            <person name="Nolan M."/>
            <person name="Lapidus A."/>
            <person name="Glavina Del Rio T."/>
            <person name="Copeland A."/>
            <person name="Tice H."/>
            <person name="Cheng J.F."/>
            <person name="Lucas S."/>
            <person name="Land M."/>
            <person name="Chen F."/>
            <person name="Bruce D."/>
            <person name="Goodwin L."/>
            <person name="Pitluck S."/>
            <person name="Ivanova N."/>
            <person name="Mavromatis K."/>
            <person name="Mikhailova N."/>
            <person name="Pati A."/>
            <person name="Chen A."/>
            <person name="Palaniappan K."/>
            <person name="Hauser L."/>
            <person name="Chang Y.J."/>
            <person name="Jeffries C.D."/>
            <person name="Munk C."/>
            <person name="Kiss H."/>
            <person name="Chain P."/>
            <person name="Han C."/>
            <person name="Brettin T."/>
            <person name="Detter J.C."/>
            <person name="Schuler E."/>
            <person name="Goker M."/>
            <person name="Rohde M."/>
            <person name="Bristow J."/>
            <person name="Eisen J.A."/>
            <person name="Markowitz V."/>
            <person name="Hugenholtz P."/>
            <person name="Kyrpides N.C."/>
            <person name="Klenk H.P."/>
        </authorList>
    </citation>
    <scope>NUCLEOTIDE SEQUENCE [LARGE SCALE GENOMIC DNA]</scope>
    <source>
        <strain evidence="9">ATCC 49802 / DSM 20745 / S 6022</strain>
    </source>
</reference>
<dbReference type="PANTHER" id="PTHR43756">
    <property type="entry name" value="CHOLINE MONOOXYGENASE, CHLOROPLASTIC"/>
    <property type="match status" value="1"/>
</dbReference>
<dbReference type="SUPFAM" id="SSF50022">
    <property type="entry name" value="ISP domain"/>
    <property type="match status" value="1"/>
</dbReference>
<dbReference type="STRING" id="479434.Sthe_0157"/>
<dbReference type="InterPro" id="IPR015879">
    <property type="entry name" value="Ring_hydroxy_dOase_asu_C_dom"/>
</dbReference>
<evidence type="ECO:0000256" key="6">
    <source>
        <dbReference type="ARBA" id="ARBA00023014"/>
    </source>
</evidence>
<feature type="domain" description="Rieske" evidence="7">
    <location>
        <begin position="38"/>
        <end position="147"/>
    </location>
</feature>
<evidence type="ECO:0000256" key="5">
    <source>
        <dbReference type="ARBA" id="ARBA00023004"/>
    </source>
</evidence>
<dbReference type="Pfam" id="PF00355">
    <property type="entry name" value="Rieske"/>
    <property type="match status" value="1"/>
</dbReference>
<evidence type="ECO:0000256" key="1">
    <source>
        <dbReference type="ARBA" id="ARBA00001962"/>
    </source>
</evidence>
<dbReference type="RefSeq" id="WP_012870644.1">
    <property type="nucleotide sequence ID" value="NC_013523.1"/>
</dbReference>
<gene>
    <name evidence="8" type="ordered locus">Sthe_0157</name>
</gene>
<dbReference type="InterPro" id="IPR036922">
    <property type="entry name" value="Rieske_2Fe-2S_sf"/>
</dbReference>
<evidence type="ECO:0000256" key="3">
    <source>
        <dbReference type="ARBA" id="ARBA00022723"/>
    </source>
</evidence>
<evidence type="ECO:0000313" key="8">
    <source>
        <dbReference type="EMBL" id="ACZ37596.1"/>
    </source>
</evidence>
<dbReference type="InParanoid" id="D1C658"/>
<dbReference type="PRINTS" id="PR00090">
    <property type="entry name" value="RNGDIOXGNASE"/>
</dbReference>
<comment type="cofactor">
    <cofactor evidence="1">
        <name>Fe cation</name>
        <dbReference type="ChEBI" id="CHEBI:24875"/>
    </cofactor>
</comment>
<keyword evidence="6" id="KW-0411">Iron-sulfur</keyword>
<evidence type="ECO:0000259" key="7">
    <source>
        <dbReference type="PROSITE" id="PS51296"/>
    </source>
</evidence>
<protein>
    <submittedName>
        <fullName evidence="8">Rieske (2Fe-2S) domain protein</fullName>
    </submittedName>
</protein>
<dbReference type="eggNOG" id="COG4638">
    <property type="taxonomic scope" value="Bacteria"/>
</dbReference>
<evidence type="ECO:0000256" key="4">
    <source>
        <dbReference type="ARBA" id="ARBA00023002"/>
    </source>
</evidence>
<organism evidence="8 9">
    <name type="scientific">Sphaerobacter thermophilus (strain ATCC 49802 / DSM 20745 / KCCM 41009 / NCIMB 13125 / S 6022)</name>
    <dbReference type="NCBI Taxonomy" id="479434"/>
    <lineage>
        <taxon>Bacteria</taxon>
        <taxon>Pseudomonadati</taxon>
        <taxon>Thermomicrobiota</taxon>
        <taxon>Thermomicrobia</taxon>
        <taxon>Sphaerobacterales</taxon>
        <taxon>Sphaerobacterineae</taxon>
        <taxon>Sphaerobacteraceae</taxon>
        <taxon>Sphaerobacter</taxon>
    </lineage>
</organism>
<dbReference type="CDD" id="cd08884">
    <property type="entry name" value="RHO_alpha_C_GbcA-like"/>
    <property type="match status" value="1"/>
</dbReference>
<sequence length="373" mass="41350">MVTDTSTATPFATTLPGRYYHDPDIYRQEQERLFGRLWVCVGRADAIPQPGDYLTVDLAGESVLVVRGRDGVVRAFLNVCRHRGARLCTEPCGHVAGAIQCRYHAWSYGLDGRLLGAPNLRDVDAFDRDAHGLLPVACDQWGGLLWLSLAEDPPPLAEQLEPAILRRFGELDTVGRYRLATLAVGHSITYELACNWKLVVENFMECYHCAVTHPELSRAVPSFKAGLAYQQGVGARFAEGVVALTLSGQTTRPPLPGLAEQDLGTYYGFVLLPNVFVNLTPDHVVVHRLEPLGPTQTRVVCDWLFDPAVMAEPGFDPMDAVAFFDLVNRQDWEMCELCQQNMASRAYRAGGLYVPLEAHIRAFNDFVLECLEG</sequence>
<accession>D1C658</accession>
<dbReference type="Proteomes" id="UP000002027">
    <property type="component" value="Chromosome 1"/>
</dbReference>
<dbReference type="OrthoDB" id="9800776at2"/>
<dbReference type="AlphaFoldDB" id="D1C658"/>
<evidence type="ECO:0000313" key="9">
    <source>
        <dbReference type="Proteomes" id="UP000002027"/>
    </source>
</evidence>
<name>D1C658_SPHTD</name>
<dbReference type="Gene3D" id="2.102.10.10">
    <property type="entry name" value="Rieske [2Fe-2S] iron-sulphur domain"/>
    <property type="match status" value="1"/>
</dbReference>
<keyword evidence="9" id="KW-1185">Reference proteome</keyword>
<keyword evidence="4" id="KW-0560">Oxidoreductase</keyword>
<dbReference type="CDD" id="cd03469">
    <property type="entry name" value="Rieske_RO_Alpha_N"/>
    <property type="match status" value="1"/>
</dbReference>
<evidence type="ECO:0000256" key="2">
    <source>
        <dbReference type="ARBA" id="ARBA00022714"/>
    </source>
</evidence>
<dbReference type="GO" id="GO:0016491">
    <property type="term" value="F:oxidoreductase activity"/>
    <property type="evidence" value="ECO:0007669"/>
    <property type="project" value="UniProtKB-KW"/>
</dbReference>
<dbReference type="GO" id="GO:0051537">
    <property type="term" value="F:2 iron, 2 sulfur cluster binding"/>
    <property type="evidence" value="ECO:0007669"/>
    <property type="project" value="UniProtKB-KW"/>
</dbReference>
<dbReference type="HOGENOM" id="CLU_026244_3_0_0"/>
<dbReference type="Gene3D" id="3.90.380.10">
    <property type="entry name" value="Naphthalene 1,2-dioxygenase Alpha Subunit, Chain A, domain 1"/>
    <property type="match status" value="2"/>
</dbReference>
<keyword evidence="2" id="KW-0001">2Fe-2S</keyword>
<keyword evidence="3" id="KW-0479">Metal-binding</keyword>
<dbReference type="InterPro" id="IPR001663">
    <property type="entry name" value="Rng_hydr_dOase-A"/>
</dbReference>
<dbReference type="EMBL" id="CP001823">
    <property type="protein sequence ID" value="ACZ37596.1"/>
    <property type="molecule type" value="Genomic_DNA"/>
</dbReference>
<dbReference type="Pfam" id="PF00848">
    <property type="entry name" value="Ring_hydroxyl_A"/>
    <property type="match status" value="1"/>
</dbReference>
<dbReference type="InterPro" id="IPR017941">
    <property type="entry name" value="Rieske_2Fe-2S"/>
</dbReference>
<dbReference type="KEGG" id="sti:Sthe_0157"/>
<reference evidence="9" key="1">
    <citation type="submission" date="2009-11" db="EMBL/GenBank/DDBJ databases">
        <title>The complete chromosome 1 of Sphaerobacter thermophilus DSM 20745.</title>
        <authorList>
            <person name="Lucas S."/>
            <person name="Copeland A."/>
            <person name="Lapidus A."/>
            <person name="Glavina del Rio T."/>
            <person name="Dalin E."/>
            <person name="Tice H."/>
            <person name="Bruce D."/>
            <person name="Goodwin L."/>
            <person name="Pitluck S."/>
            <person name="Kyrpides N."/>
            <person name="Mavromatis K."/>
            <person name="Ivanova N."/>
            <person name="Mikhailova N."/>
            <person name="LaButti K.M."/>
            <person name="Clum A."/>
            <person name="Sun H.I."/>
            <person name="Brettin T."/>
            <person name="Detter J.C."/>
            <person name="Han C."/>
            <person name="Larimer F."/>
            <person name="Land M."/>
            <person name="Hauser L."/>
            <person name="Markowitz V."/>
            <person name="Cheng J.F."/>
            <person name="Hugenholtz P."/>
            <person name="Woyke T."/>
            <person name="Wu D."/>
            <person name="Steenblock K."/>
            <person name="Schneider S."/>
            <person name="Pukall R."/>
            <person name="Goeker M."/>
            <person name="Klenk H.P."/>
            <person name="Eisen J.A."/>
        </authorList>
    </citation>
    <scope>NUCLEOTIDE SEQUENCE [LARGE SCALE GENOMIC DNA]</scope>
    <source>
        <strain evidence="9">ATCC 49802 / DSM 20745 / S 6022</strain>
    </source>
</reference>
<dbReference type="PANTHER" id="PTHR43756:SF5">
    <property type="entry name" value="CHOLINE MONOOXYGENASE, CHLOROPLASTIC"/>
    <property type="match status" value="1"/>
</dbReference>
<dbReference type="GO" id="GO:0005506">
    <property type="term" value="F:iron ion binding"/>
    <property type="evidence" value="ECO:0007669"/>
    <property type="project" value="InterPro"/>
</dbReference>
<dbReference type="PROSITE" id="PS51296">
    <property type="entry name" value="RIESKE"/>
    <property type="match status" value="1"/>
</dbReference>
<keyword evidence="5" id="KW-0408">Iron</keyword>